<proteinExistence type="inferred from homology"/>
<feature type="transmembrane region" description="Helical" evidence="7">
    <location>
        <begin position="269"/>
        <end position="287"/>
    </location>
</feature>
<dbReference type="GO" id="GO:0052689">
    <property type="term" value="F:carboxylic ester hydrolase activity"/>
    <property type="evidence" value="ECO:0007669"/>
    <property type="project" value="UniProtKB-KW"/>
</dbReference>
<sequence length="300" mass="33344">MDTLILEVQQGKLCGVKKKNVNGKEFFAFRGIPYAKPPVGERRFKDPEATESWSGIREAKTYASKCAQVDILTLKALGTEDCLYLNVFTPNLNCKPVMVWIHGGGFYSGAGDDDFFGPDYLIEKDIVLVTINYRLGILGFLNLDDEEASGNQGLKDQVMALRWVQQNIGKFGGDPNNVTIFGESAGGASVHYLNLSPLARGLFHKSIIQSGVATNPYAFTVHSPKEAAIKISSILGKETTDTQELIKYLRTVDVIELAKAEHKIKSMKVFIIFKIHLIYMLFVFYILDKILIFAVGNSYV</sequence>
<evidence type="ECO:0000256" key="2">
    <source>
        <dbReference type="ARBA" id="ARBA00022487"/>
    </source>
</evidence>
<dbReference type="EMBL" id="JAAOIC020000068">
    <property type="protein sequence ID" value="KAG8034161.1"/>
    <property type="molecule type" value="Genomic_DNA"/>
</dbReference>
<dbReference type="Pfam" id="PF00135">
    <property type="entry name" value="COesterase"/>
    <property type="match status" value="1"/>
</dbReference>
<dbReference type="Proteomes" id="UP000729913">
    <property type="component" value="Unassembled WGS sequence"/>
</dbReference>
<comment type="similarity">
    <text evidence="1 6">Belongs to the type-B carboxylesterase/lipase family.</text>
</comment>
<dbReference type="PANTHER" id="PTHR43142">
    <property type="entry name" value="CARBOXYLIC ESTER HYDROLASE"/>
    <property type="match status" value="1"/>
</dbReference>
<dbReference type="OrthoDB" id="19653at2759"/>
<accession>A0A8J5QXY9</accession>
<reference evidence="9" key="2">
    <citation type="submission" date="2021-04" db="EMBL/GenBank/DDBJ databases">
        <title>Genome-wide patterns of bracovirus chromosomal integration into multiple host tissues during parasitism.</title>
        <authorList>
            <person name="Chebbi M.A.C."/>
        </authorList>
    </citation>
    <scope>NUCLEOTIDE SEQUENCE</scope>
    <source>
        <tissue evidence="9">Whole body</tissue>
    </source>
</reference>
<dbReference type="PROSITE" id="PS00122">
    <property type="entry name" value="CARBOXYLESTERASE_B_1"/>
    <property type="match status" value="1"/>
</dbReference>
<evidence type="ECO:0000256" key="4">
    <source>
        <dbReference type="ARBA" id="ARBA00023157"/>
    </source>
</evidence>
<protein>
    <recommendedName>
        <fullName evidence="6">Carboxylic ester hydrolase</fullName>
        <ecNumber evidence="6">3.1.1.-</ecNumber>
    </recommendedName>
</protein>
<dbReference type="InterPro" id="IPR002018">
    <property type="entry name" value="CarbesteraseB"/>
</dbReference>
<feature type="domain" description="Carboxylesterase type B" evidence="8">
    <location>
        <begin position="4"/>
        <end position="272"/>
    </location>
</feature>
<evidence type="ECO:0000259" key="8">
    <source>
        <dbReference type="Pfam" id="PF00135"/>
    </source>
</evidence>
<keyword evidence="2" id="KW-0719">Serine esterase</keyword>
<dbReference type="InterPro" id="IPR019819">
    <property type="entry name" value="Carboxylesterase_B_CS"/>
</dbReference>
<keyword evidence="3 6" id="KW-0378">Hydrolase</keyword>
<dbReference type="AlphaFoldDB" id="A0A8J5QXY9"/>
<evidence type="ECO:0000256" key="6">
    <source>
        <dbReference type="RuleBase" id="RU361235"/>
    </source>
</evidence>
<reference evidence="9" key="1">
    <citation type="submission" date="2020-03" db="EMBL/GenBank/DDBJ databases">
        <authorList>
            <person name="Chebbi M.A."/>
            <person name="Drezen J.M."/>
        </authorList>
    </citation>
    <scope>NUCLEOTIDE SEQUENCE</scope>
    <source>
        <tissue evidence="9">Whole body</tissue>
    </source>
</reference>
<keyword evidence="7" id="KW-0812">Transmembrane</keyword>
<dbReference type="PANTHER" id="PTHR43142:SF1">
    <property type="entry name" value="CARBOXYLIC ESTER HYDROLASE"/>
    <property type="match status" value="1"/>
</dbReference>
<organism evidence="9 10">
    <name type="scientific">Cotesia typhae</name>
    <dbReference type="NCBI Taxonomy" id="2053667"/>
    <lineage>
        <taxon>Eukaryota</taxon>
        <taxon>Metazoa</taxon>
        <taxon>Ecdysozoa</taxon>
        <taxon>Arthropoda</taxon>
        <taxon>Hexapoda</taxon>
        <taxon>Insecta</taxon>
        <taxon>Pterygota</taxon>
        <taxon>Neoptera</taxon>
        <taxon>Endopterygota</taxon>
        <taxon>Hymenoptera</taxon>
        <taxon>Apocrita</taxon>
        <taxon>Ichneumonoidea</taxon>
        <taxon>Braconidae</taxon>
        <taxon>Microgastrinae</taxon>
        <taxon>Cotesia</taxon>
    </lineage>
</organism>
<dbReference type="PROSITE" id="PS00941">
    <property type="entry name" value="CARBOXYLESTERASE_B_2"/>
    <property type="match status" value="1"/>
</dbReference>
<evidence type="ECO:0000256" key="5">
    <source>
        <dbReference type="ARBA" id="ARBA00023180"/>
    </source>
</evidence>
<keyword evidence="4" id="KW-1015">Disulfide bond</keyword>
<keyword evidence="10" id="KW-1185">Reference proteome</keyword>
<evidence type="ECO:0000313" key="10">
    <source>
        <dbReference type="Proteomes" id="UP000729913"/>
    </source>
</evidence>
<dbReference type="InterPro" id="IPR019826">
    <property type="entry name" value="Carboxylesterase_B_AS"/>
</dbReference>
<keyword evidence="7" id="KW-1133">Transmembrane helix</keyword>
<evidence type="ECO:0000313" key="9">
    <source>
        <dbReference type="EMBL" id="KAG8034161.1"/>
    </source>
</evidence>
<name>A0A8J5QXY9_9HYME</name>
<keyword evidence="7" id="KW-0472">Membrane</keyword>
<evidence type="ECO:0000256" key="7">
    <source>
        <dbReference type="SAM" id="Phobius"/>
    </source>
</evidence>
<evidence type="ECO:0000256" key="1">
    <source>
        <dbReference type="ARBA" id="ARBA00005964"/>
    </source>
</evidence>
<evidence type="ECO:0000256" key="3">
    <source>
        <dbReference type="ARBA" id="ARBA00022801"/>
    </source>
</evidence>
<keyword evidence="5" id="KW-0325">Glycoprotein</keyword>
<comment type="caution">
    <text evidence="9">The sequence shown here is derived from an EMBL/GenBank/DDBJ whole genome shotgun (WGS) entry which is preliminary data.</text>
</comment>
<gene>
    <name evidence="9" type="ORF">G9C98_001245</name>
</gene>
<dbReference type="EC" id="3.1.1.-" evidence="6"/>